<reference evidence="1 2" key="1">
    <citation type="submission" date="2016-08" db="EMBL/GenBank/DDBJ databases">
        <title>Novel Firmicute Genomes.</title>
        <authorList>
            <person name="Poppleton D.I."/>
            <person name="Gribaldo S."/>
        </authorList>
    </citation>
    <scope>NUCLEOTIDE SEQUENCE [LARGE SCALE GENOMIC DNA]</scope>
    <source>
        <strain evidence="1 2">RAOx-1</strain>
    </source>
</reference>
<evidence type="ECO:0000313" key="2">
    <source>
        <dbReference type="Proteomes" id="UP000284219"/>
    </source>
</evidence>
<sequence>MNNIWDRVNDWKFWALANGQEQFYRLLLENNIHSTNGLVYDRAEPYLSLSIPSHRQLLQEARRLLDPPMFAEFYQDLYGKG</sequence>
<accession>A0A419SKA2</accession>
<keyword evidence="2" id="KW-1185">Reference proteome</keyword>
<comment type="caution">
    <text evidence="1">The sequence shown here is derived from an EMBL/GenBank/DDBJ whole genome shotgun (WGS) entry which is preliminary data.</text>
</comment>
<dbReference type="EMBL" id="MCHY01000008">
    <property type="protein sequence ID" value="RKD24366.1"/>
    <property type="molecule type" value="Genomic_DNA"/>
</dbReference>
<dbReference type="Proteomes" id="UP000284219">
    <property type="component" value="Unassembled WGS sequence"/>
</dbReference>
<name>A0A419SKA2_9BACL</name>
<gene>
    <name evidence="1" type="ORF">BEP19_08200</name>
</gene>
<organism evidence="1 2">
    <name type="scientific">Ammoniphilus oxalaticus</name>
    <dbReference type="NCBI Taxonomy" id="66863"/>
    <lineage>
        <taxon>Bacteria</taxon>
        <taxon>Bacillati</taxon>
        <taxon>Bacillota</taxon>
        <taxon>Bacilli</taxon>
        <taxon>Bacillales</taxon>
        <taxon>Paenibacillaceae</taxon>
        <taxon>Aneurinibacillus group</taxon>
        <taxon>Ammoniphilus</taxon>
    </lineage>
</organism>
<dbReference type="RefSeq" id="WP_120189662.1">
    <property type="nucleotide sequence ID" value="NZ_MCHY01000008.1"/>
</dbReference>
<protein>
    <submittedName>
        <fullName evidence="1">Uncharacterized protein</fullName>
    </submittedName>
</protein>
<evidence type="ECO:0000313" key="1">
    <source>
        <dbReference type="EMBL" id="RKD24366.1"/>
    </source>
</evidence>
<dbReference type="AlphaFoldDB" id="A0A419SKA2"/>
<dbReference type="OrthoDB" id="2679817at2"/>
<proteinExistence type="predicted"/>